<dbReference type="PROSITE" id="PS00715">
    <property type="entry name" value="SIGMA70_1"/>
    <property type="match status" value="1"/>
</dbReference>
<dbReference type="PROSITE" id="PS00716">
    <property type="entry name" value="SIGMA70_2"/>
    <property type="match status" value="1"/>
</dbReference>
<evidence type="ECO:0000256" key="3">
    <source>
        <dbReference type="ARBA" id="ARBA00023082"/>
    </source>
</evidence>
<evidence type="ECO:0000259" key="9">
    <source>
        <dbReference type="PROSITE" id="PS00715"/>
    </source>
</evidence>
<dbReference type="GO" id="GO:0016987">
    <property type="term" value="F:sigma factor activity"/>
    <property type="evidence" value="ECO:0007669"/>
    <property type="project" value="UniProtKB-KW"/>
</dbReference>
<accession>A0A2M9FZF3</accession>
<comment type="caution">
    <text evidence="11">The sequence shown here is derived from an EMBL/GenBank/DDBJ whole genome shotgun (WGS) entry which is preliminary data.</text>
</comment>
<feature type="region of interest" description="Disordered" evidence="8">
    <location>
        <begin position="176"/>
        <end position="202"/>
    </location>
</feature>
<comment type="function">
    <text evidence="6">Sigma factors are initiation factors that promote the attachment of RNA polymerase to specific initiation sites and are then released.</text>
</comment>
<dbReference type="NCBIfam" id="TIGR02937">
    <property type="entry name" value="sigma70-ECF"/>
    <property type="match status" value="1"/>
</dbReference>
<dbReference type="InterPro" id="IPR013324">
    <property type="entry name" value="RNA_pol_sigma_r3/r4-like"/>
</dbReference>
<evidence type="ECO:0000256" key="5">
    <source>
        <dbReference type="ARBA" id="ARBA00023163"/>
    </source>
</evidence>
<dbReference type="NCBIfam" id="NF005143">
    <property type="entry name" value="PRK06596.1"/>
    <property type="match status" value="1"/>
</dbReference>
<evidence type="ECO:0000256" key="1">
    <source>
        <dbReference type="ARBA" id="ARBA00007788"/>
    </source>
</evidence>
<dbReference type="NCBIfam" id="NF005693">
    <property type="entry name" value="PRK07500.1"/>
    <property type="match status" value="1"/>
</dbReference>
<dbReference type="PANTHER" id="PTHR30376:SF3">
    <property type="entry name" value="RNA POLYMERASE SIGMA FACTOR RPOH"/>
    <property type="match status" value="1"/>
</dbReference>
<organism evidence="11 12">
    <name type="scientific">Minwuia thermotolerans</name>
    <dbReference type="NCBI Taxonomy" id="2056226"/>
    <lineage>
        <taxon>Bacteria</taxon>
        <taxon>Pseudomonadati</taxon>
        <taxon>Pseudomonadota</taxon>
        <taxon>Alphaproteobacteria</taxon>
        <taxon>Minwuiales</taxon>
        <taxon>Minwuiaceae</taxon>
        <taxon>Minwuia</taxon>
    </lineage>
</organism>
<proteinExistence type="inferred from homology"/>
<dbReference type="InterPro" id="IPR007630">
    <property type="entry name" value="RNA_pol_sigma70_r4"/>
</dbReference>
<reference evidence="11 12" key="1">
    <citation type="submission" date="2017-11" db="EMBL/GenBank/DDBJ databases">
        <title>Draft genome sequence of Rhizobiales bacterium SY3-13.</title>
        <authorList>
            <person name="Sun C."/>
        </authorList>
    </citation>
    <scope>NUCLEOTIDE SEQUENCE [LARGE SCALE GENOMIC DNA]</scope>
    <source>
        <strain evidence="11 12">SY3-13</strain>
    </source>
</reference>
<evidence type="ECO:0000259" key="10">
    <source>
        <dbReference type="PROSITE" id="PS00716"/>
    </source>
</evidence>
<keyword evidence="7" id="KW-0175">Coiled coil</keyword>
<dbReference type="CDD" id="cd06171">
    <property type="entry name" value="Sigma70_r4"/>
    <property type="match status" value="1"/>
</dbReference>
<feature type="domain" description="RNA polymerase sigma-70" evidence="9">
    <location>
        <begin position="74"/>
        <end position="87"/>
    </location>
</feature>
<dbReference type="AlphaFoldDB" id="A0A2M9FZF3"/>
<evidence type="ECO:0000313" key="12">
    <source>
        <dbReference type="Proteomes" id="UP000229498"/>
    </source>
</evidence>
<dbReference type="PANTHER" id="PTHR30376">
    <property type="entry name" value="SIGMA FACTOR RPOH HEAT SHOCK RELATED"/>
    <property type="match status" value="1"/>
</dbReference>
<dbReference type="PRINTS" id="PR00046">
    <property type="entry name" value="SIGMA70FCT"/>
</dbReference>
<dbReference type="RefSeq" id="WP_109792235.1">
    <property type="nucleotide sequence ID" value="NZ_PHIG01000039.1"/>
</dbReference>
<protein>
    <recommendedName>
        <fullName evidence="6">RNA polymerase sigma factor</fullName>
    </recommendedName>
</protein>
<evidence type="ECO:0000256" key="4">
    <source>
        <dbReference type="ARBA" id="ARBA00023125"/>
    </source>
</evidence>
<keyword evidence="5 6" id="KW-0804">Transcription</keyword>
<name>A0A2M9FZF3_9PROT</name>
<dbReference type="OrthoDB" id="9809557at2"/>
<dbReference type="PIRSF" id="PIRSF000770">
    <property type="entry name" value="RNA_pol_sigma-SigE/K"/>
    <property type="match status" value="1"/>
</dbReference>
<dbReference type="SUPFAM" id="SSF88946">
    <property type="entry name" value="Sigma2 domain of RNA polymerase sigma factors"/>
    <property type="match status" value="1"/>
</dbReference>
<sequence length="301" mass="33888">MIHDDSIHSARQEQRFISTAMSTPLLSHEHEQDLAFRWRDNGDERALHELVQAYMRLVVSIASKFRAYGLPRADMVQEGCVGLMQAAARFEPERGVRFSTYATWWIRSSMQEYVLRNWSIVRSGTSAAQKALFFNLRRLRAQIDGAGATVLSEEARETISQRLKVSVREVTAMSDRLSSRDQSLNAPAGEESTDEWGDFLVDDRPSPEEVSMRFLDGGTRGRWLKAALDDLTDRERLIVTERKLNEEKVTLEELGEQLGVTKERVRQIEHKALQKLSDGVLRRAREAAGGGAGKAGGELAA</sequence>
<keyword evidence="3 6" id="KW-0731">Sigma factor</keyword>
<dbReference type="InterPro" id="IPR007627">
    <property type="entry name" value="RNA_pol_sigma70_r2"/>
</dbReference>
<dbReference type="Pfam" id="PF04542">
    <property type="entry name" value="Sigma70_r2"/>
    <property type="match status" value="1"/>
</dbReference>
<evidence type="ECO:0000256" key="2">
    <source>
        <dbReference type="ARBA" id="ARBA00023015"/>
    </source>
</evidence>
<feature type="coiled-coil region" evidence="7">
    <location>
        <begin position="237"/>
        <end position="271"/>
    </location>
</feature>
<dbReference type="InterPro" id="IPR050813">
    <property type="entry name" value="Sigma-70_Factor"/>
</dbReference>
<dbReference type="GO" id="GO:0003677">
    <property type="term" value="F:DNA binding"/>
    <property type="evidence" value="ECO:0007669"/>
    <property type="project" value="UniProtKB-KW"/>
</dbReference>
<dbReference type="SUPFAM" id="SSF88659">
    <property type="entry name" value="Sigma3 and sigma4 domains of RNA polymerase sigma factors"/>
    <property type="match status" value="1"/>
</dbReference>
<feature type="domain" description="RNA polymerase sigma-70" evidence="10">
    <location>
        <begin position="250"/>
        <end position="276"/>
    </location>
</feature>
<keyword evidence="2 6" id="KW-0805">Transcription regulation</keyword>
<keyword evidence="12" id="KW-1185">Reference proteome</keyword>
<gene>
    <name evidence="11" type="ORF">CVT23_15850</name>
</gene>
<evidence type="ECO:0000256" key="8">
    <source>
        <dbReference type="SAM" id="MobiDB-lite"/>
    </source>
</evidence>
<dbReference type="InterPro" id="IPR000943">
    <property type="entry name" value="RNA_pol_sigma70"/>
</dbReference>
<dbReference type="EMBL" id="PHIG01000039">
    <property type="protein sequence ID" value="PJK28804.1"/>
    <property type="molecule type" value="Genomic_DNA"/>
</dbReference>
<dbReference type="InterPro" id="IPR013325">
    <property type="entry name" value="RNA_pol_sigma_r2"/>
</dbReference>
<evidence type="ECO:0000313" key="11">
    <source>
        <dbReference type="EMBL" id="PJK28804.1"/>
    </source>
</evidence>
<dbReference type="GO" id="GO:0006352">
    <property type="term" value="P:DNA-templated transcription initiation"/>
    <property type="evidence" value="ECO:0007669"/>
    <property type="project" value="InterPro"/>
</dbReference>
<dbReference type="Gene3D" id="1.20.120.1810">
    <property type="match status" value="1"/>
</dbReference>
<dbReference type="Gene3D" id="1.20.140.160">
    <property type="match status" value="1"/>
</dbReference>
<dbReference type="InterPro" id="IPR014284">
    <property type="entry name" value="RNA_pol_sigma-70_dom"/>
</dbReference>
<keyword evidence="4 6" id="KW-0238">DNA-binding</keyword>
<dbReference type="Proteomes" id="UP000229498">
    <property type="component" value="Unassembled WGS sequence"/>
</dbReference>
<dbReference type="Pfam" id="PF04545">
    <property type="entry name" value="Sigma70_r4"/>
    <property type="match status" value="1"/>
</dbReference>
<comment type="similarity">
    <text evidence="1 6">Belongs to the sigma-70 factor family.</text>
</comment>
<evidence type="ECO:0000256" key="7">
    <source>
        <dbReference type="SAM" id="Coils"/>
    </source>
</evidence>
<evidence type="ECO:0000256" key="6">
    <source>
        <dbReference type="RuleBase" id="RU362124"/>
    </source>
</evidence>